<keyword evidence="2" id="KW-0808">Transferase</keyword>
<dbReference type="InterPro" id="IPR000182">
    <property type="entry name" value="GNAT_dom"/>
</dbReference>
<proteinExistence type="predicted"/>
<dbReference type="SUPFAM" id="SSF55729">
    <property type="entry name" value="Acyl-CoA N-acyltransferases (Nat)"/>
    <property type="match status" value="1"/>
</dbReference>
<dbReference type="InterPro" id="IPR016181">
    <property type="entry name" value="Acyl_CoA_acyltransferase"/>
</dbReference>
<protein>
    <submittedName>
        <fullName evidence="2">GNAT family N-acetyltransferase</fullName>
        <ecNumber evidence="2">2.3.1.-</ecNumber>
    </submittedName>
</protein>
<dbReference type="Pfam" id="PF00583">
    <property type="entry name" value="Acetyltransf_1"/>
    <property type="match status" value="1"/>
</dbReference>
<dbReference type="GO" id="GO:0016746">
    <property type="term" value="F:acyltransferase activity"/>
    <property type="evidence" value="ECO:0007669"/>
    <property type="project" value="UniProtKB-KW"/>
</dbReference>
<accession>A0ABY4MY95</accession>
<dbReference type="SUPFAM" id="SSF55961">
    <property type="entry name" value="Bet v1-like"/>
    <property type="match status" value="1"/>
</dbReference>
<evidence type="ECO:0000313" key="2">
    <source>
        <dbReference type="EMBL" id="UQN14744.1"/>
    </source>
</evidence>
<name>A0ABY4MY95_9MICO</name>
<dbReference type="InterPro" id="IPR023393">
    <property type="entry name" value="START-like_dom_sf"/>
</dbReference>
<keyword evidence="2" id="KW-0012">Acyltransferase</keyword>
<sequence length="329" mass="35500">MQVTITSLEMLAPPAAVPRVVPADVRIDRAVEVSPEFARYLYGLVGGPWHWTDRLGWTREQWAEELAVPGTEFLVLVGDGQPLGYVHLQPQPRGADAQVEVRYFGLAEGAIGRGLGGLLLEHAVAAAWTLGERFDLPAVTRVWVHTCSLDGPAALANYRARGFVDCGIETEEQVVADAPLGSWRSLGGPVAGRRESRHLSEIVHASPRAVWSFASDPDNLPRWAAGLAQAPVRRRGEQLVVDSPMGEVTVEFVGTNDLGVLDHVVTLPSGEAVLNPVRVLEHPVGAELVFTVRQRDMTLAEFDRDCAAVAADLARLRTLVESAAAAATH</sequence>
<dbReference type="Gene3D" id="3.40.630.30">
    <property type="match status" value="1"/>
</dbReference>
<gene>
    <name evidence="2" type="ORF">M3M28_11980</name>
</gene>
<organism evidence="2">
    <name type="scientific">Gulosibacter sediminis</name>
    <dbReference type="NCBI Taxonomy" id="1729695"/>
    <lineage>
        <taxon>Bacteria</taxon>
        <taxon>Bacillati</taxon>
        <taxon>Actinomycetota</taxon>
        <taxon>Actinomycetes</taxon>
        <taxon>Micrococcales</taxon>
        <taxon>Microbacteriaceae</taxon>
        <taxon>Gulosibacter</taxon>
    </lineage>
</organism>
<dbReference type="Gene3D" id="3.30.530.20">
    <property type="match status" value="1"/>
</dbReference>
<feature type="domain" description="N-acetyltransferase" evidence="1">
    <location>
        <begin position="28"/>
        <end position="181"/>
    </location>
</feature>
<dbReference type="PROSITE" id="PS51186">
    <property type="entry name" value="GNAT"/>
    <property type="match status" value="1"/>
</dbReference>
<reference evidence="2" key="1">
    <citation type="submission" date="2022-05" db="EMBL/GenBank/DDBJ databases">
        <title>Complete genome sequence of toluene-degrading Gulosibacter sediminis strain ACHW.36C.</title>
        <authorList>
            <person name="Wai A.C."/>
            <person name="Lai G.K."/>
            <person name="Griffin S.D."/>
            <person name="Leung F.C."/>
        </authorList>
    </citation>
    <scope>NUCLEOTIDE SEQUENCE [LARGE SCALE GENOMIC DNA]</scope>
    <source>
        <strain evidence="2">ACHW.36C</strain>
    </source>
</reference>
<dbReference type="EC" id="2.3.1.-" evidence="2"/>
<evidence type="ECO:0000259" key="1">
    <source>
        <dbReference type="PROSITE" id="PS51186"/>
    </source>
</evidence>
<dbReference type="EMBL" id="CP097160">
    <property type="protein sequence ID" value="UQN14744.1"/>
    <property type="molecule type" value="Genomic_DNA"/>
</dbReference>